<feature type="compositionally biased region" description="Polar residues" evidence="1">
    <location>
        <begin position="287"/>
        <end position="300"/>
    </location>
</feature>
<proteinExistence type="predicted"/>
<gene>
    <name evidence="2" type="ORF">GRG538_LOCUS4798</name>
</gene>
<evidence type="ECO:0000313" key="3">
    <source>
        <dbReference type="Proteomes" id="UP000663872"/>
    </source>
</evidence>
<feature type="region of interest" description="Disordered" evidence="1">
    <location>
        <begin position="564"/>
        <end position="586"/>
    </location>
</feature>
<protein>
    <submittedName>
        <fullName evidence="2">Uncharacterized protein</fullName>
    </submittedName>
</protein>
<dbReference type="Proteomes" id="UP000663872">
    <property type="component" value="Unassembled WGS sequence"/>
</dbReference>
<feature type="region of interest" description="Disordered" evidence="1">
    <location>
        <begin position="1146"/>
        <end position="1166"/>
    </location>
</feature>
<feature type="region of interest" description="Disordered" evidence="1">
    <location>
        <begin position="1410"/>
        <end position="1429"/>
    </location>
</feature>
<feature type="compositionally biased region" description="Low complexity" evidence="1">
    <location>
        <begin position="1152"/>
        <end position="1165"/>
    </location>
</feature>
<feature type="compositionally biased region" description="Polar residues" evidence="1">
    <location>
        <begin position="624"/>
        <end position="645"/>
    </location>
</feature>
<feature type="compositionally biased region" description="Low complexity" evidence="1">
    <location>
        <begin position="259"/>
        <end position="274"/>
    </location>
</feature>
<feature type="compositionally biased region" description="Basic residues" evidence="1">
    <location>
        <begin position="229"/>
        <end position="241"/>
    </location>
</feature>
<feature type="compositionally biased region" description="Acidic residues" evidence="1">
    <location>
        <begin position="572"/>
        <end position="581"/>
    </location>
</feature>
<accession>A0A817VD75</accession>
<sequence>MVMERRETVKQVNKNKDSATSLINVRQDNASTSDSNNYVILASVTSDSQQNRMANTNQSFISSNVFDTSPTNENTGQKPLVVNHQILDCNSVASFSYESASSSSSRQSRARHVREYESSYPSLSLYRSSLSPSPFRKTHYLDDSDEEIFREEILEITELDHYPTLMERWGPDTKTKTWHENDLKIEEVVEFQEVEPTVTEDIIYELTYVGEDLKSCRPLSRSRSESRNFRKIRTKRTKRKRQADDGSSSMTDLDYETASTMSSRDTSSSRSLLDYDQSYPSEESKTSRQSLLFTSSNPDSLNAQYDNTSLSIYRPNGSTTGQNENSNVISDKWAKESNASCKQTSIPACSVINQWFSSDDDTSDQIAHEAFNEIPGILYRVESPTINSYYDTVSDEDDDDTLCESGSIKPMNNENDELTRNKLNQCPNELTFESMTDQSVNNDASCILRGQSIDKSSTLFDGKLIEKKFESPYNQSGFNIDNNQKQLLSIDIYTIYLNTFPCDKEWNFQDRYIKSTPDQYQSSNASQDIFLQSAELTEISADMTDIDDIISGIGTSDKTSLVMKENKKSIEEESNYEQDLEESQRNTPMLSLTSLAAKQNVANTTASSAMITHAEQKYDEVQEETATSASQKSLPSNSNTTNENRPSFKKKLPNLASEAKINRVTIVSNSLGQILEITKQENDEDNEESQKVPFHKHACSLDTDKQMPSMDIITKKHLNESDDNSQPVRICSSYSVLPFLSITQLNNDCELQKRSKSSDAVFSLLSNDANHIIPFSSMNQKDAFVYSQPTTSLAQFEENAESHQITVRKQLQFNLPTTSTEKPKTDDPELLPSGLSSFATPLSSSQVDFDIGFCSQLYIDHNPIKLLQQEKLACMGEDVEQSSKVANFTYNISICFAALVTHFLWVPTNESSLILQITQNRRPSMKAFESSFEIKIESLNEPDVHQDENQQEIACIDKTKGQNEEHIIPMQTEKIIEVNQEIDCEKTSDSNVSIKQEDVTLSSVTTSPSKWLSDQAQHQLESVEEVESVISESSCVVDVVPLKRSTVGIDFEEPMIQIETNDYKKILKENQTAEYVETDTRTPETGINISSSSEESLSTSAAIEVEYFSEIDETSDEHSTSSSELVNTGTDKIDYVSLQELQKSIVSDDNSTEQTTTTNENGEATRTTDRYWSDEQNEIFENQLDDIYENANSVFESDQVRTDLSTEIENKASINVNEGPSLFVSARDQFTSAAVSVIQPFASVLTTVNPTVEHQREGVPSNESIGDDCHENDKCEQQVQSVNEKEDDLNSTTRESIFNMDNNELVDLKPSNNQIETSIERDLQCSIPDFHSIPPNQHENTKQDYGQSISISIAGKANDNVLMRGSHCWLHDGKNTIERQSLTLIDKTDHDEPIVYDFTSTMQSLVIRPVDSDEDEEDEEEISRKSPIKKTISIDEQTVPELFYTTCSCATNHSLSFSAQFRINTQAPSDSSDTDEFDA</sequence>
<feature type="compositionally biased region" description="Acidic residues" evidence="1">
    <location>
        <begin position="1412"/>
        <end position="1421"/>
    </location>
</feature>
<feature type="region of interest" description="Disordered" evidence="1">
    <location>
        <begin position="217"/>
        <end position="300"/>
    </location>
</feature>
<evidence type="ECO:0000313" key="2">
    <source>
        <dbReference type="EMBL" id="CAF3342935.1"/>
    </source>
</evidence>
<dbReference type="EMBL" id="CAJNYT010000307">
    <property type="protein sequence ID" value="CAF3342935.1"/>
    <property type="molecule type" value="Genomic_DNA"/>
</dbReference>
<feature type="region of interest" description="Disordered" evidence="1">
    <location>
        <begin position="616"/>
        <end position="649"/>
    </location>
</feature>
<comment type="caution">
    <text evidence="2">The sequence shown here is derived from an EMBL/GenBank/DDBJ whole genome shotgun (WGS) entry which is preliminary data.</text>
</comment>
<reference evidence="2" key="1">
    <citation type="submission" date="2021-02" db="EMBL/GenBank/DDBJ databases">
        <authorList>
            <person name="Nowell W R."/>
        </authorList>
    </citation>
    <scope>NUCLEOTIDE SEQUENCE</scope>
</reference>
<evidence type="ECO:0000256" key="1">
    <source>
        <dbReference type="SAM" id="MobiDB-lite"/>
    </source>
</evidence>
<name>A0A817VD75_9BILA</name>
<organism evidence="2 3">
    <name type="scientific">Rotaria socialis</name>
    <dbReference type="NCBI Taxonomy" id="392032"/>
    <lineage>
        <taxon>Eukaryota</taxon>
        <taxon>Metazoa</taxon>
        <taxon>Spiralia</taxon>
        <taxon>Gnathifera</taxon>
        <taxon>Rotifera</taxon>
        <taxon>Eurotatoria</taxon>
        <taxon>Bdelloidea</taxon>
        <taxon>Philodinida</taxon>
        <taxon>Philodinidae</taxon>
        <taxon>Rotaria</taxon>
    </lineage>
</organism>